<dbReference type="AlphaFoldDB" id="A0A9Q3W3E3"/>
<proteinExistence type="predicted"/>
<dbReference type="KEGG" id="axe:P40_13495"/>
<name>A0A9Q3W3E3_9GAMM</name>
<feature type="signal peptide" evidence="1">
    <location>
        <begin position="1"/>
        <end position="26"/>
    </location>
</feature>
<dbReference type="EMBL" id="JAJVKT010000004">
    <property type="protein sequence ID" value="MCE7507910.1"/>
    <property type="molecule type" value="Genomic_DNA"/>
</dbReference>
<protein>
    <submittedName>
        <fullName evidence="2">TAXI family TRAP transporter solute-binding subunit</fullName>
    </submittedName>
</protein>
<dbReference type="SUPFAM" id="SSF53850">
    <property type="entry name" value="Periplasmic binding protein-like II"/>
    <property type="match status" value="1"/>
</dbReference>
<dbReference type="Proteomes" id="UP001107961">
    <property type="component" value="Unassembled WGS sequence"/>
</dbReference>
<dbReference type="NCBIfam" id="TIGR02122">
    <property type="entry name" value="TRAP_TAXI"/>
    <property type="match status" value="1"/>
</dbReference>
<feature type="chain" id="PRO_5040166523" evidence="1">
    <location>
        <begin position="27"/>
        <end position="343"/>
    </location>
</feature>
<dbReference type="Pfam" id="PF16868">
    <property type="entry name" value="NMT1_3"/>
    <property type="match status" value="1"/>
</dbReference>
<dbReference type="RefSeq" id="WP_063140454.1">
    <property type="nucleotide sequence ID" value="NZ_CBDDTQ010000005.1"/>
</dbReference>
<keyword evidence="1" id="KW-0732">Signal</keyword>
<evidence type="ECO:0000313" key="3">
    <source>
        <dbReference type="Proteomes" id="UP001107961"/>
    </source>
</evidence>
<keyword evidence="3" id="KW-1185">Reference proteome</keyword>
<accession>A0A9Q3W3E3</accession>
<gene>
    <name evidence="2" type="ORF">LZG35_04630</name>
</gene>
<sequence length="343" mass="37420">MFGLRTIKRAACVLTATLALGQAAQAQESHLRMQTATPGSGYYVFSVTLQSVLQKKLPVKINMTAGVTGPRSPLDAARGQTDLFISSPSINHFMRTGTGMFAKMKTAPELYKNVRQIMTFPAGPYHIVVHEKSGIRSLEDIKGRRIFLGAPGGAATLVAISIVEGATGYEAGTDYELAKLDWNSGLQAFQDGHVDMLVMPTQLPSASMEQMALLEKVRFLGIPDDAFESDQMKKIMALPGRTRATIPAGIYGANQTNETDVRTIGSWAGLGTRKELDEELVYQITKTLFENLSAFHGAAKFMEEITLENALTEMRTPLHAGAVRYYREAGVDLPDHLIPPEAR</sequence>
<comment type="caution">
    <text evidence="2">The sequence shown here is derived from an EMBL/GenBank/DDBJ whole genome shotgun (WGS) entry which is preliminary data.</text>
</comment>
<reference evidence="2" key="1">
    <citation type="submission" date="2022-01" db="EMBL/GenBank/DDBJ databases">
        <authorList>
            <person name="Karlyshev A.V."/>
            <person name="Jaspars M."/>
        </authorList>
    </citation>
    <scope>NUCLEOTIDE SEQUENCE</scope>
    <source>
        <strain evidence="2">AGSA3-2</strain>
    </source>
</reference>
<evidence type="ECO:0000256" key="1">
    <source>
        <dbReference type="SAM" id="SignalP"/>
    </source>
</evidence>
<dbReference type="InterPro" id="IPR011852">
    <property type="entry name" value="TRAP_TAXI"/>
</dbReference>
<dbReference type="PANTHER" id="PTHR42941">
    <property type="entry name" value="SLL1037 PROTEIN"/>
    <property type="match status" value="1"/>
</dbReference>
<organism evidence="2 3">
    <name type="scientific">Alloalcanivorax xenomutans</name>
    <dbReference type="NCBI Taxonomy" id="1094342"/>
    <lineage>
        <taxon>Bacteria</taxon>
        <taxon>Pseudomonadati</taxon>
        <taxon>Pseudomonadota</taxon>
        <taxon>Gammaproteobacteria</taxon>
        <taxon>Oceanospirillales</taxon>
        <taxon>Alcanivoracaceae</taxon>
        <taxon>Alloalcanivorax</taxon>
    </lineage>
</organism>
<evidence type="ECO:0000313" key="2">
    <source>
        <dbReference type="EMBL" id="MCE7507910.1"/>
    </source>
</evidence>
<dbReference type="GeneID" id="94687318"/>
<dbReference type="Gene3D" id="3.40.190.10">
    <property type="entry name" value="Periplasmic binding protein-like II"/>
    <property type="match status" value="2"/>
</dbReference>
<dbReference type="PANTHER" id="PTHR42941:SF1">
    <property type="entry name" value="SLL1037 PROTEIN"/>
    <property type="match status" value="1"/>
</dbReference>